<organism evidence="1 2">
    <name type="scientific">Thryothorus ludovicianus</name>
    <name type="common">Carolina wren</name>
    <name type="synonym">Sylvia ludoviciana</name>
    <dbReference type="NCBI Taxonomy" id="74200"/>
    <lineage>
        <taxon>Eukaryota</taxon>
        <taxon>Metazoa</taxon>
        <taxon>Chordata</taxon>
        <taxon>Craniata</taxon>
        <taxon>Vertebrata</taxon>
        <taxon>Euteleostomi</taxon>
        <taxon>Archelosauria</taxon>
        <taxon>Archosauria</taxon>
        <taxon>Dinosauria</taxon>
        <taxon>Saurischia</taxon>
        <taxon>Theropoda</taxon>
        <taxon>Coelurosauria</taxon>
        <taxon>Aves</taxon>
        <taxon>Neognathae</taxon>
        <taxon>Neoaves</taxon>
        <taxon>Telluraves</taxon>
        <taxon>Australaves</taxon>
        <taxon>Passeriformes</taxon>
        <taxon>Certhiidae</taxon>
        <taxon>Troglodytinae</taxon>
        <taxon>Thryothorus</taxon>
    </lineage>
</organism>
<reference evidence="1 2" key="1">
    <citation type="submission" date="2019-09" db="EMBL/GenBank/DDBJ databases">
        <title>Bird 10,000 Genomes (B10K) Project - Family phase.</title>
        <authorList>
            <person name="Zhang G."/>
        </authorList>
    </citation>
    <scope>NUCLEOTIDE SEQUENCE [LARGE SCALE GENOMIC DNA]</scope>
    <source>
        <strain evidence="1">B10K-DU-001-68</strain>
        <tissue evidence="1">Muscle</tissue>
    </source>
</reference>
<protein>
    <submittedName>
        <fullName evidence="1">TRI41 ligase</fullName>
    </submittedName>
</protein>
<dbReference type="Proteomes" id="UP000558509">
    <property type="component" value="Unassembled WGS sequence"/>
</dbReference>
<evidence type="ECO:0000313" key="1">
    <source>
        <dbReference type="EMBL" id="NXA72952.1"/>
    </source>
</evidence>
<dbReference type="SUPFAM" id="SSF49899">
    <property type="entry name" value="Concanavalin A-like lectins/glucanases"/>
    <property type="match status" value="1"/>
</dbReference>
<dbReference type="EMBL" id="VZTB01002440">
    <property type="protein sequence ID" value="NXA72952.1"/>
    <property type="molecule type" value="Genomic_DNA"/>
</dbReference>
<keyword evidence="1" id="KW-0436">Ligase</keyword>
<name>A0A7K7Y4X8_THRLU</name>
<evidence type="ECO:0000313" key="2">
    <source>
        <dbReference type="Proteomes" id="UP000558509"/>
    </source>
</evidence>
<dbReference type="Gene3D" id="2.60.120.920">
    <property type="match status" value="1"/>
</dbReference>
<dbReference type="InterPro" id="IPR003879">
    <property type="entry name" value="Butyrophylin_SPRY"/>
</dbReference>
<proteinExistence type="predicted"/>
<gene>
    <name evidence="1" type="primary">Trim41_1</name>
    <name evidence="1" type="ORF">THRLUD_R15036</name>
</gene>
<keyword evidence="2" id="KW-1185">Reference proteome</keyword>
<dbReference type="AlphaFoldDB" id="A0A7K7Y4X8"/>
<dbReference type="InterPro" id="IPR013320">
    <property type="entry name" value="ConA-like_dom_sf"/>
</dbReference>
<comment type="caution">
    <text evidence="1">The sequence shown here is derived from an EMBL/GenBank/DDBJ whole genome shotgun (WGS) entry which is preliminary data.</text>
</comment>
<dbReference type="PRINTS" id="PR01407">
    <property type="entry name" value="BUTYPHLNCDUF"/>
</dbReference>
<dbReference type="GO" id="GO:0016874">
    <property type="term" value="F:ligase activity"/>
    <property type="evidence" value="ECO:0007669"/>
    <property type="project" value="UniProtKB-KW"/>
</dbReference>
<accession>A0A7K7Y4X8</accession>
<dbReference type="InterPro" id="IPR043136">
    <property type="entry name" value="B30.2/SPRY_sf"/>
</dbReference>
<feature type="non-terminal residue" evidence="1">
    <location>
        <position position="1"/>
    </location>
</feature>
<sequence length="110" mass="12450">RGKNLWGYILFPDTLECSLEEDSDRYQRDDNRDLNPATAHPQILTSLDGLTAGCWESPPALLPSGMECFESLCCLLGQQGFVGDWHCWAVKICPSLDWALEMAREFMSHK</sequence>
<feature type="non-terminal residue" evidence="1">
    <location>
        <position position="110"/>
    </location>
</feature>